<dbReference type="Proteomes" id="UP000075230">
    <property type="component" value="Unassembled WGS sequence"/>
</dbReference>
<organism evidence="2 3">
    <name type="scientific">Aspergillus kawachii</name>
    <name type="common">White koji mold</name>
    <name type="synonym">Aspergillus awamori var. kawachi</name>
    <dbReference type="NCBI Taxonomy" id="1069201"/>
    <lineage>
        <taxon>Eukaryota</taxon>
        <taxon>Fungi</taxon>
        <taxon>Dikarya</taxon>
        <taxon>Ascomycota</taxon>
        <taxon>Pezizomycotina</taxon>
        <taxon>Eurotiomycetes</taxon>
        <taxon>Eurotiomycetidae</taxon>
        <taxon>Eurotiales</taxon>
        <taxon>Aspergillaceae</taxon>
        <taxon>Aspergillus</taxon>
        <taxon>Aspergillus subgen. Circumdati</taxon>
    </lineage>
</organism>
<keyword evidence="1" id="KW-1133">Transmembrane helix</keyword>
<reference evidence="3" key="2">
    <citation type="submission" date="2016-02" db="EMBL/GenBank/DDBJ databases">
        <title>Genome sequencing of Aspergillus luchuensis NBRC 4314.</title>
        <authorList>
            <person name="Yamada O."/>
        </authorList>
    </citation>
    <scope>NUCLEOTIDE SEQUENCE [LARGE SCALE GENOMIC DNA]</scope>
    <source>
        <strain evidence="3">RIB 2604</strain>
    </source>
</reference>
<accession>A0A146FGM1</accession>
<evidence type="ECO:0000313" key="3">
    <source>
        <dbReference type="Proteomes" id="UP000075230"/>
    </source>
</evidence>
<evidence type="ECO:0000256" key="1">
    <source>
        <dbReference type="SAM" id="Phobius"/>
    </source>
</evidence>
<keyword evidence="1" id="KW-0812">Transmembrane</keyword>
<keyword evidence="1" id="KW-0472">Membrane</keyword>
<dbReference type="EMBL" id="BCWF01000018">
    <property type="protein sequence ID" value="GAT25026.1"/>
    <property type="molecule type" value="Genomic_DNA"/>
</dbReference>
<reference evidence="2 3" key="1">
    <citation type="journal article" date="2016" name="DNA Res.">
        <title>Genome sequence of Aspergillus luchuensis NBRC 4314.</title>
        <authorList>
            <person name="Yamada O."/>
            <person name="Machida M."/>
            <person name="Hosoyama A."/>
            <person name="Goto M."/>
            <person name="Takahashi T."/>
            <person name="Futagami T."/>
            <person name="Yamagata Y."/>
            <person name="Takeuchi M."/>
            <person name="Kobayashi T."/>
            <person name="Koike H."/>
            <person name="Abe K."/>
            <person name="Asai K."/>
            <person name="Arita M."/>
            <person name="Fujita N."/>
            <person name="Fukuda K."/>
            <person name="Higa K."/>
            <person name="Horikawa H."/>
            <person name="Ishikawa T."/>
            <person name="Jinno K."/>
            <person name="Kato Y."/>
            <person name="Kirimura K."/>
            <person name="Mizutani O."/>
            <person name="Nakasone K."/>
            <person name="Sano M."/>
            <person name="Shiraishi Y."/>
            <person name="Tsukahara M."/>
            <person name="Gomi K."/>
        </authorList>
    </citation>
    <scope>NUCLEOTIDE SEQUENCE [LARGE SCALE GENOMIC DNA]</scope>
    <source>
        <strain evidence="2 3">RIB 2604</strain>
    </source>
</reference>
<dbReference type="AlphaFoldDB" id="A0A146FGM1"/>
<comment type="caution">
    <text evidence="2">The sequence shown here is derived from an EMBL/GenBank/DDBJ whole genome shotgun (WGS) entry which is preliminary data.</text>
</comment>
<feature type="transmembrane region" description="Helical" evidence="1">
    <location>
        <begin position="12"/>
        <end position="30"/>
    </location>
</feature>
<dbReference type="VEuPathDB" id="FungiDB:ASPFODRAFT_212614"/>
<protein>
    <submittedName>
        <fullName evidence="2">Uncharacterized protein</fullName>
    </submittedName>
</protein>
<sequence length="90" mass="9925">MVDDSHQKTALGVVVAFPVLGGIAVLLRIWSRYLTRSRLGADIKTNYVGIHIWDIPKNYDIKLGLIVGGHCPRPVSLALTDWTSGTLRIN</sequence>
<evidence type="ECO:0000313" key="2">
    <source>
        <dbReference type="EMBL" id="GAT25026.1"/>
    </source>
</evidence>
<name>A0A146FGM1_ASPKA</name>
<gene>
    <name evidence="2" type="ORF">RIB2604_01808620</name>
</gene>
<proteinExistence type="predicted"/>